<name>A0AAI9X7K0_PENTH</name>
<evidence type="ECO:0000313" key="2">
    <source>
        <dbReference type="Proteomes" id="UP001227192"/>
    </source>
</evidence>
<organism evidence="1 2">
    <name type="scientific">Penicillium thymicola</name>
    <dbReference type="NCBI Taxonomy" id="293382"/>
    <lineage>
        <taxon>Eukaryota</taxon>
        <taxon>Fungi</taxon>
        <taxon>Dikarya</taxon>
        <taxon>Ascomycota</taxon>
        <taxon>Pezizomycotina</taxon>
        <taxon>Eurotiomycetes</taxon>
        <taxon>Eurotiomycetidae</taxon>
        <taxon>Eurotiales</taxon>
        <taxon>Aspergillaceae</taxon>
        <taxon>Penicillium</taxon>
    </lineage>
</organism>
<protein>
    <submittedName>
        <fullName evidence="1">Uncharacterized protein</fullName>
    </submittedName>
</protein>
<dbReference type="EMBL" id="LACB01000189">
    <property type="protein sequence ID" value="KAJ9486825.1"/>
    <property type="molecule type" value="Genomic_DNA"/>
</dbReference>
<keyword evidence="2" id="KW-1185">Reference proteome</keyword>
<accession>A0AAI9X7K0</accession>
<comment type="caution">
    <text evidence="1">The sequence shown here is derived from an EMBL/GenBank/DDBJ whole genome shotgun (WGS) entry which is preliminary data.</text>
</comment>
<proteinExistence type="predicted"/>
<evidence type="ECO:0000313" key="1">
    <source>
        <dbReference type="EMBL" id="KAJ9486825.1"/>
    </source>
</evidence>
<sequence length="136" mass="15689">MHASSRHHNLRGEHVELVGWGVEYDVEGAFFCRVRRENLDETCLSKGKDIIEHECGNEDIKIRRKKKKKKKKKKEDKGVFGVSGAQGFGWSNYLISIKEDGNSPGEVRTPYMTIYNYSVYLGLFNSLRLIRTSTYI</sequence>
<reference evidence="1" key="1">
    <citation type="submission" date="2015-06" db="EMBL/GenBank/DDBJ databases">
        <authorList>
            <person name="Nguyen H."/>
        </authorList>
    </citation>
    <scope>NUCLEOTIDE SEQUENCE</scope>
    <source>
        <strain evidence="1">DAOM 180753</strain>
    </source>
</reference>
<dbReference type="Proteomes" id="UP001227192">
    <property type="component" value="Unassembled WGS sequence"/>
</dbReference>
<gene>
    <name evidence="1" type="ORF">VN97_g6496</name>
</gene>
<dbReference type="AlphaFoldDB" id="A0AAI9X7K0"/>
<reference evidence="1" key="2">
    <citation type="journal article" date="2016" name="Fungal Biol.">
        <title>Ochratoxin A production by Penicillium thymicola.</title>
        <authorList>
            <person name="Nguyen H.D.T."/>
            <person name="McMullin D.R."/>
            <person name="Ponomareva E."/>
            <person name="Riley R."/>
            <person name="Pomraning K.R."/>
            <person name="Baker S.E."/>
            <person name="Seifert K.A."/>
        </authorList>
    </citation>
    <scope>NUCLEOTIDE SEQUENCE</scope>
    <source>
        <strain evidence="1">DAOM 180753</strain>
    </source>
</reference>